<dbReference type="Proteomes" id="UP000439780">
    <property type="component" value="Unassembled WGS sequence"/>
</dbReference>
<dbReference type="FunFam" id="2.70.70.10:FF:000006">
    <property type="entry name" value="M23 family peptidase"/>
    <property type="match status" value="1"/>
</dbReference>
<evidence type="ECO:0000259" key="3">
    <source>
        <dbReference type="Pfam" id="PF01551"/>
    </source>
</evidence>
<evidence type="ECO:0000256" key="1">
    <source>
        <dbReference type="ARBA" id="ARBA00022729"/>
    </source>
</evidence>
<dbReference type="InterPro" id="IPR011055">
    <property type="entry name" value="Dup_hybrid_motif"/>
</dbReference>
<evidence type="ECO:0000313" key="4">
    <source>
        <dbReference type="EMBL" id="MXP29390.1"/>
    </source>
</evidence>
<dbReference type="Pfam" id="PF01551">
    <property type="entry name" value="Peptidase_M23"/>
    <property type="match status" value="1"/>
</dbReference>
<evidence type="ECO:0000313" key="5">
    <source>
        <dbReference type="Proteomes" id="UP000439780"/>
    </source>
</evidence>
<dbReference type="RefSeq" id="WP_160753690.1">
    <property type="nucleotide sequence ID" value="NZ_WTYA01000008.1"/>
</dbReference>
<comment type="caution">
    <text evidence="4">The sequence shown here is derived from an EMBL/GenBank/DDBJ whole genome shotgun (WGS) entry which is preliminary data.</text>
</comment>
<dbReference type="AlphaFoldDB" id="A0A845AGN9"/>
<dbReference type="SUPFAM" id="SSF51261">
    <property type="entry name" value="Duplicated hybrid motif"/>
    <property type="match status" value="1"/>
</dbReference>
<sequence length="227" mass="24043">MDNRIIRRATVVLAASAAVFGIAATPASAESPNYVAPVVQPAAGTGVTNQNPDTQFHQLFASWSAQQSQPRTIANSVAIPSRTPVNNFRVTSPFGEREHPVLGGLRMHKGIDLAAPRGTPVYAPADGVVERAGPFSSYGNYIAIEHGADMETRYGHLSKVAVHAGETVKKGQLIGYVGSTGRSTGPHLHYEVRVDGHAVNPAPYMEAQGDPTAPMLAMMDNSDDDSE</sequence>
<proteinExistence type="predicted"/>
<dbReference type="Gene3D" id="2.70.70.10">
    <property type="entry name" value="Glucose Permease (Domain IIA)"/>
    <property type="match status" value="1"/>
</dbReference>
<accession>A0A845AGN9</accession>
<dbReference type="EMBL" id="WTYA01000008">
    <property type="protein sequence ID" value="MXP29390.1"/>
    <property type="molecule type" value="Genomic_DNA"/>
</dbReference>
<dbReference type="InterPro" id="IPR016047">
    <property type="entry name" value="M23ase_b-sheet_dom"/>
</dbReference>
<protein>
    <submittedName>
        <fullName evidence="4">Peptidoglycan DD-metalloendopeptidase family protein</fullName>
    </submittedName>
</protein>
<dbReference type="InterPro" id="IPR050570">
    <property type="entry name" value="Cell_wall_metabolism_enzyme"/>
</dbReference>
<keyword evidence="5" id="KW-1185">Reference proteome</keyword>
<organism evidence="4 5">
    <name type="scientific">Qipengyuania algicida</name>
    <dbReference type="NCBI Taxonomy" id="1836209"/>
    <lineage>
        <taxon>Bacteria</taxon>
        <taxon>Pseudomonadati</taxon>
        <taxon>Pseudomonadota</taxon>
        <taxon>Alphaproteobacteria</taxon>
        <taxon>Sphingomonadales</taxon>
        <taxon>Erythrobacteraceae</taxon>
        <taxon>Qipengyuania</taxon>
    </lineage>
</organism>
<keyword evidence="1 2" id="KW-0732">Signal</keyword>
<name>A0A845AGN9_9SPHN</name>
<dbReference type="GO" id="GO:0004222">
    <property type="term" value="F:metalloendopeptidase activity"/>
    <property type="evidence" value="ECO:0007669"/>
    <property type="project" value="TreeGrafter"/>
</dbReference>
<dbReference type="PANTHER" id="PTHR21666:SF289">
    <property type="entry name" value="L-ALA--D-GLU ENDOPEPTIDASE"/>
    <property type="match status" value="1"/>
</dbReference>
<reference evidence="4 5" key="1">
    <citation type="submission" date="2019-12" db="EMBL/GenBank/DDBJ databases">
        <title>Genomic-based taxomic classification of the family Erythrobacteraceae.</title>
        <authorList>
            <person name="Xu L."/>
        </authorList>
    </citation>
    <scope>NUCLEOTIDE SEQUENCE [LARGE SCALE GENOMIC DNA]</scope>
    <source>
        <strain evidence="4 5">KEMB 9005-328</strain>
    </source>
</reference>
<gene>
    <name evidence="4" type="ORF">GRI58_11205</name>
</gene>
<dbReference type="CDD" id="cd12797">
    <property type="entry name" value="M23_peptidase"/>
    <property type="match status" value="1"/>
</dbReference>
<feature type="domain" description="M23ase beta-sheet core" evidence="3">
    <location>
        <begin position="106"/>
        <end position="201"/>
    </location>
</feature>
<feature type="chain" id="PRO_5032695679" evidence="2">
    <location>
        <begin position="30"/>
        <end position="227"/>
    </location>
</feature>
<feature type="signal peptide" evidence="2">
    <location>
        <begin position="1"/>
        <end position="29"/>
    </location>
</feature>
<evidence type="ECO:0000256" key="2">
    <source>
        <dbReference type="SAM" id="SignalP"/>
    </source>
</evidence>
<dbReference type="PANTHER" id="PTHR21666">
    <property type="entry name" value="PEPTIDASE-RELATED"/>
    <property type="match status" value="1"/>
</dbReference>
<dbReference type="OrthoDB" id="9815245at2"/>